<comment type="caution">
    <text evidence="7">The sequence shown here is derived from an EMBL/GenBank/DDBJ whole genome shotgun (WGS) entry which is preliminary data.</text>
</comment>
<dbReference type="Pfam" id="PF01613">
    <property type="entry name" value="Flavin_Reduct"/>
    <property type="match status" value="1"/>
</dbReference>
<dbReference type="GO" id="GO:0010181">
    <property type="term" value="F:FMN binding"/>
    <property type="evidence" value="ECO:0007669"/>
    <property type="project" value="InterPro"/>
</dbReference>
<dbReference type="InterPro" id="IPR011711">
    <property type="entry name" value="GntR_C"/>
</dbReference>
<dbReference type="InterPro" id="IPR002563">
    <property type="entry name" value="Flavin_Rdtase-like_dom"/>
</dbReference>
<evidence type="ECO:0000256" key="3">
    <source>
        <dbReference type="ARBA" id="ARBA00023015"/>
    </source>
</evidence>
<dbReference type="SUPFAM" id="SSF48008">
    <property type="entry name" value="GntR ligand-binding domain-like"/>
    <property type="match status" value="1"/>
</dbReference>
<dbReference type="PANTHER" id="PTHR30466:SF11">
    <property type="entry name" value="FLAVIN-DEPENDENT MONOOXYGENASE, REDUCTASE SUBUNIT HSAB"/>
    <property type="match status" value="1"/>
</dbReference>
<dbReference type="InterPro" id="IPR050268">
    <property type="entry name" value="NADH-dep_flavin_reductase"/>
</dbReference>
<keyword evidence="3" id="KW-0805">Transcription regulation</keyword>
<dbReference type="GO" id="GO:0042602">
    <property type="term" value="F:riboflavin reductase (NADPH) activity"/>
    <property type="evidence" value="ECO:0007669"/>
    <property type="project" value="TreeGrafter"/>
</dbReference>
<dbReference type="Pfam" id="PF00392">
    <property type="entry name" value="GntR"/>
    <property type="match status" value="1"/>
</dbReference>
<dbReference type="SMART" id="SM00895">
    <property type="entry name" value="FCD"/>
    <property type="match status" value="1"/>
</dbReference>
<dbReference type="InterPro" id="IPR012349">
    <property type="entry name" value="Split_barrel_FMN-bd"/>
</dbReference>
<accession>A0A6L9W4R8</accession>
<organism evidence="7 8">
    <name type="scientific">Blastococcus saxobsidens</name>
    <dbReference type="NCBI Taxonomy" id="138336"/>
    <lineage>
        <taxon>Bacteria</taxon>
        <taxon>Bacillati</taxon>
        <taxon>Actinomycetota</taxon>
        <taxon>Actinomycetes</taxon>
        <taxon>Geodermatophilales</taxon>
        <taxon>Geodermatophilaceae</taxon>
        <taxon>Blastococcus</taxon>
    </lineage>
</organism>
<evidence type="ECO:0000256" key="5">
    <source>
        <dbReference type="ARBA" id="ARBA00023163"/>
    </source>
</evidence>
<dbReference type="SMART" id="SM00903">
    <property type="entry name" value="Flavin_Reduct"/>
    <property type="match status" value="1"/>
</dbReference>
<dbReference type="Gene3D" id="1.20.120.530">
    <property type="entry name" value="GntR ligand-binding domain-like"/>
    <property type="match status" value="1"/>
</dbReference>
<dbReference type="AlphaFoldDB" id="A0A6L9W4R8"/>
<reference evidence="7 8" key="1">
    <citation type="submission" date="2019-12" db="EMBL/GenBank/DDBJ databases">
        <title>the WGS of Blastococcus saxobsidens 67B17.</title>
        <authorList>
            <person name="Jiang Z."/>
        </authorList>
    </citation>
    <scope>NUCLEOTIDE SEQUENCE [LARGE SCALE GENOMIC DNA]</scope>
    <source>
        <strain evidence="7 8">67B17</strain>
    </source>
</reference>
<dbReference type="InterPro" id="IPR036388">
    <property type="entry name" value="WH-like_DNA-bd_sf"/>
</dbReference>
<keyword evidence="4" id="KW-0238">DNA-binding</keyword>
<evidence type="ECO:0000313" key="8">
    <source>
        <dbReference type="Proteomes" id="UP000479241"/>
    </source>
</evidence>
<dbReference type="SUPFAM" id="SSF46785">
    <property type="entry name" value="Winged helix' DNA-binding domain"/>
    <property type="match status" value="1"/>
</dbReference>
<dbReference type="Gene3D" id="2.30.110.10">
    <property type="entry name" value="Electron Transport, Fmn-binding Protein, Chain A"/>
    <property type="match status" value="1"/>
</dbReference>
<dbReference type="EMBL" id="JAAGWG010000016">
    <property type="protein sequence ID" value="NEK86471.1"/>
    <property type="molecule type" value="Genomic_DNA"/>
</dbReference>
<dbReference type="PANTHER" id="PTHR30466">
    <property type="entry name" value="FLAVIN REDUCTASE"/>
    <property type="match status" value="1"/>
</dbReference>
<dbReference type="Pfam" id="PF07729">
    <property type="entry name" value="FCD"/>
    <property type="match status" value="1"/>
</dbReference>
<dbReference type="Gene3D" id="1.10.10.10">
    <property type="entry name" value="Winged helix-like DNA-binding domain superfamily/Winged helix DNA-binding domain"/>
    <property type="match status" value="1"/>
</dbReference>
<dbReference type="InterPro" id="IPR036390">
    <property type="entry name" value="WH_DNA-bd_sf"/>
</dbReference>
<dbReference type="GO" id="GO:0003677">
    <property type="term" value="F:DNA binding"/>
    <property type="evidence" value="ECO:0007669"/>
    <property type="project" value="UniProtKB-KW"/>
</dbReference>
<evidence type="ECO:0000256" key="4">
    <source>
        <dbReference type="ARBA" id="ARBA00023125"/>
    </source>
</evidence>
<protein>
    <submittedName>
        <fullName evidence="7">FCD domain-containing protein</fullName>
    </submittedName>
</protein>
<proteinExistence type="inferred from homology"/>
<name>A0A6L9W4R8_9ACTN</name>
<sequence>MNRSDTAPTPRVDQTVFRDVVGHFTSGVTVITTRCDKQRFGVTASAVSSLSMDPPMLLVCLNRRLPTNDAVRSSGVFAVNILSEDQAELATQFATSHPDKFRNVAVREGSLGVPVLADALASLECSVQELVDVATHTVFVAEVRTAGASPGSPLAYYRGSFGRFAEALDDSVYRELRERVLSRVVSLGESITVEDIAAQLDVGRAPVFRALQQLRSDGLLSPHPERGFTVTPITVGTAWAAYDARAAIECGAIDQVGRSLTAEQLTRLRGAAEGTRPWIRGGRFVDVDGYVSANTAFHETLVELAANPSLLTAYRRLALPTVMSQALHGVEETLDRFTDDHVAIAELLQAGDVEGTRALVLEHTEAGKERVRIAITAAGGLF</sequence>
<keyword evidence="2" id="KW-0560">Oxidoreductase</keyword>
<dbReference type="SMART" id="SM00345">
    <property type="entry name" value="HTH_GNTR"/>
    <property type="match status" value="1"/>
</dbReference>
<dbReference type="InterPro" id="IPR000524">
    <property type="entry name" value="Tscrpt_reg_HTH_GntR"/>
</dbReference>
<dbReference type="RefSeq" id="WP_163205488.1">
    <property type="nucleotide sequence ID" value="NZ_JAAGWG010000016.1"/>
</dbReference>
<evidence type="ECO:0000256" key="2">
    <source>
        <dbReference type="ARBA" id="ARBA00023002"/>
    </source>
</evidence>
<dbReference type="InterPro" id="IPR008920">
    <property type="entry name" value="TF_FadR/GntR_C"/>
</dbReference>
<comment type="similarity">
    <text evidence="1">Belongs to the non-flavoprotein flavin reductase family.</text>
</comment>
<dbReference type="SUPFAM" id="SSF50475">
    <property type="entry name" value="FMN-binding split barrel"/>
    <property type="match status" value="1"/>
</dbReference>
<dbReference type="GO" id="GO:0003700">
    <property type="term" value="F:DNA-binding transcription factor activity"/>
    <property type="evidence" value="ECO:0007669"/>
    <property type="project" value="InterPro"/>
</dbReference>
<evidence type="ECO:0000313" key="7">
    <source>
        <dbReference type="EMBL" id="NEK86471.1"/>
    </source>
</evidence>
<evidence type="ECO:0000256" key="1">
    <source>
        <dbReference type="ARBA" id="ARBA00008898"/>
    </source>
</evidence>
<gene>
    <name evidence="7" type="ORF">GCU60_12000</name>
</gene>
<dbReference type="PROSITE" id="PS50949">
    <property type="entry name" value="HTH_GNTR"/>
    <property type="match status" value="1"/>
</dbReference>
<keyword evidence="5" id="KW-0804">Transcription</keyword>
<feature type="domain" description="HTH gntR-type" evidence="6">
    <location>
        <begin position="166"/>
        <end position="233"/>
    </location>
</feature>
<evidence type="ECO:0000259" key="6">
    <source>
        <dbReference type="PROSITE" id="PS50949"/>
    </source>
</evidence>
<dbReference type="Proteomes" id="UP000479241">
    <property type="component" value="Unassembled WGS sequence"/>
</dbReference>